<proteinExistence type="predicted"/>
<sequence>MRKKKRNGSQHSPILHPDTEEEEEPHPKKQKQLSDLPKPKLLENEIVEIPSAMEATIPRHKMEKPQKRKQPQIYPFVHIGKATKSCCISHGRWLIIAAILPSINLNR</sequence>
<keyword evidence="3" id="KW-1185">Reference proteome</keyword>
<reference evidence="3" key="1">
    <citation type="submission" date="2024-07" db="EMBL/GenBank/DDBJ databases">
        <title>Two chromosome-level genome assemblies of Korean endemic species Abeliophyllum distichum and Forsythia ovata (Oleaceae).</title>
        <authorList>
            <person name="Jang H."/>
        </authorList>
    </citation>
    <scope>NUCLEOTIDE SEQUENCE [LARGE SCALE GENOMIC DNA]</scope>
</reference>
<evidence type="ECO:0000256" key="1">
    <source>
        <dbReference type="SAM" id="MobiDB-lite"/>
    </source>
</evidence>
<dbReference type="EMBL" id="JBFOLJ010000005">
    <property type="protein sequence ID" value="KAL2538108.1"/>
    <property type="molecule type" value="Genomic_DNA"/>
</dbReference>
<gene>
    <name evidence="2" type="ORF">Fot_19499</name>
</gene>
<accession>A0ABD1VLB2</accession>
<name>A0ABD1VLB2_9LAMI</name>
<dbReference type="AlphaFoldDB" id="A0ABD1VLB2"/>
<dbReference type="Proteomes" id="UP001604277">
    <property type="component" value="Unassembled WGS sequence"/>
</dbReference>
<protein>
    <submittedName>
        <fullName evidence="2">Uncharacterized protein</fullName>
    </submittedName>
</protein>
<evidence type="ECO:0000313" key="3">
    <source>
        <dbReference type="Proteomes" id="UP001604277"/>
    </source>
</evidence>
<organism evidence="2 3">
    <name type="scientific">Forsythia ovata</name>
    <dbReference type="NCBI Taxonomy" id="205694"/>
    <lineage>
        <taxon>Eukaryota</taxon>
        <taxon>Viridiplantae</taxon>
        <taxon>Streptophyta</taxon>
        <taxon>Embryophyta</taxon>
        <taxon>Tracheophyta</taxon>
        <taxon>Spermatophyta</taxon>
        <taxon>Magnoliopsida</taxon>
        <taxon>eudicotyledons</taxon>
        <taxon>Gunneridae</taxon>
        <taxon>Pentapetalae</taxon>
        <taxon>asterids</taxon>
        <taxon>lamiids</taxon>
        <taxon>Lamiales</taxon>
        <taxon>Oleaceae</taxon>
        <taxon>Forsythieae</taxon>
        <taxon>Forsythia</taxon>
    </lineage>
</organism>
<evidence type="ECO:0000313" key="2">
    <source>
        <dbReference type="EMBL" id="KAL2538108.1"/>
    </source>
</evidence>
<comment type="caution">
    <text evidence="2">The sequence shown here is derived from an EMBL/GenBank/DDBJ whole genome shotgun (WGS) entry which is preliminary data.</text>
</comment>
<feature type="region of interest" description="Disordered" evidence="1">
    <location>
        <begin position="1"/>
        <end position="40"/>
    </location>
</feature>